<dbReference type="InterPro" id="IPR015679">
    <property type="entry name" value="PLipase_D_fam"/>
</dbReference>
<feature type="compositionally biased region" description="Low complexity" evidence="11">
    <location>
        <begin position="622"/>
        <end position="638"/>
    </location>
</feature>
<feature type="compositionally biased region" description="Basic and acidic residues" evidence="11">
    <location>
        <begin position="1674"/>
        <end position="1697"/>
    </location>
</feature>
<name>A0A9P6W878_RHOMI</name>
<comment type="caution">
    <text evidence="14">The sequence shown here is derived from an EMBL/GenBank/DDBJ whole genome shotgun (WGS) entry which is preliminary data.</text>
</comment>
<dbReference type="FunFam" id="3.30.870.10:FF:000011">
    <property type="entry name" value="Phospholipase"/>
    <property type="match status" value="1"/>
</dbReference>
<feature type="compositionally biased region" description="Polar residues" evidence="11">
    <location>
        <begin position="639"/>
        <end position="652"/>
    </location>
</feature>
<evidence type="ECO:0000256" key="9">
    <source>
        <dbReference type="ARBA" id="ARBA00074658"/>
    </source>
</evidence>
<feature type="compositionally biased region" description="Basic and acidic residues" evidence="11">
    <location>
        <begin position="461"/>
        <end position="473"/>
    </location>
</feature>
<dbReference type="CDD" id="cd06093">
    <property type="entry name" value="PX_domain"/>
    <property type="match status" value="1"/>
</dbReference>
<feature type="region of interest" description="Disordered" evidence="11">
    <location>
        <begin position="1664"/>
        <end position="1883"/>
    </location>
</feature>
<dbReference type="SUPFAM" id="SSF56024">
    <property type="entry name" value="Phospholipase D/nuclease"/>
    <property type="match status" value="2"/>
</dbReference>
<keyword evidence="7" id="KW-0443">Lipid metabolism</keyword>
<evidence type="ECO:0000259" key="12">
    <source>
        <dbReference type="PROSITE" id="PS50035"/>
    </source>
</evidence>
<dbReference type="SMART" id="SM00155">
    <property type="entry name" value="PLDc"/>
    <property type="match status" value="2"/>
</dbReference>
<dbReference type="Proteomes" id="UP000777482">
    <property type="component" value="Unassembled WGS sequence"/>
</dbReference>
<evidence type="ECO:0000256" key="10">
    <source>
        <dbReference type="ARBA" id="ARBA00079280"/>
    </source>
</evidence>
<dbReference type="EMBL" id="PUHQ01000008">
    <property type="protein sequence ID" value="KAG0665622.1"/>
    <property type="molecule type" value="Genomic_DNA"/>
</dbReference>
<feature type="compositionally biased region" description="Polar residues" evidence="11">
    <location>
        <begin position="374"/>
        <end position="398"/>
    </location>
</feature>
<evidence type="ECO:0000256" key="3">
    <source>
        <dbReference type="ARBA" id="ARBA00012027"/>
    </source>
</evidence>
<keyword evidence="4" id="KW-0677">Repeat</keyword>
<dbReference type="CDD" id="cd09138">
    <property type="entry name" value="PLDc_vPLD1_2_yPLD_like_1"/>
    <property type="match status" value="1"/>
</dbReference>
<dbReference type="PANTHER" id="PTHR18896:SF76">
    <property type="entry name" value="PHOSPHOLIPASE"/>
    <property type="match status" value="1"/>
</dbReference>
<dbReference type="Pfam" id="PF13091">
    <property type="entry name" value="PLDc_2"/>
    <property type="match status" value="1"/>
</dbReference>
<evidence type="ECO:0000256" key="8">
    <source>
        <dbReference type="ARBA" id="ARBA00042228"/>
    </source>
</evidence>
<evidence type="ECO:0000256" key="4">
    <source>
        <dbReference type="ARBA" id="ARBA00022737"/>
    </source>
</evidence>
<evidence type="ECO:0000256" key="5">
    <source>
        <dbReference type="ARBA" id="ARBA00022801"/>
    </source>
</evidence>
<dbReference type="Pfam" id="PF00614">
    <property type="entry name" value="PLDc"/>
    <property type="match status" value="1"/>
</dbReference>
<evidence type="ECO:0000256" key="11">
    <source>
        <dbReference type="SAM" id="MobiDB-lite"/>
    </source>
</evidence>
<dbReference type="InterPro" id="IPR036871">
    <property type="entry name" value="PX_dom_sf"/>
</dbReference>
<feature type="region of interest" description="Disordered" evidence="11">
    <location>
        <begin position="978"/>
        <end position="1026"/>
    </location>
</feature>
<dbReference type="Gene3D" id="3.30.1520.10">
    <property type="entry name" value="Phox-like domain"/>
    <property type="match status" value="1"/>
</dbReference>
<dbReference type="OrthoDB" id="14911at2759"/>
<feature type="compositionally biased region" description="Low complexity" evidence="11">
    <location>
        <begin position="2107"/>
        <end position="2120"/>
    </location>
</feature>
<feature type="compositionally biased region" description="Basic and acidic residues" evidence="11">
    <location>
        <begin position="482"/>
        <end position="494"/>
    </location>
</feature>
<sequence length="2180" mass="238163">MPSADGSLDCGLDLEREDFVDLPQGERERVRPWRSSSEVAEGETAGALPPLPTGWDLCRRMEKKLINPGTLFLVSVSLSGYILDSAAPSSTKTDFWTRQQQRVAVLKSSVDPRAAQLVREIPAKQAVRSSTADVAKGMDFQDAVFQALEQKKRNDDGPGSSSSRPNGNSTAAGAASEPTQVKNGHPNGNGHGEPMIESDRSSPAAAPSQTTTAPAKKANGGVPPQLQLPINLGYMFPSGSSSNDSGSRPGSRATSESRSPHRRRTVQTDYSTVLPQIASHHLPPSSPTSPTSAATNLNALGLDTPRPKARSQASYAWFSDDQAGPNFPATQNRTASSLKQRRDMSNSPARTDSRRESPPATSQVDGGDAAVRSPDQNRVSSLDSAPHSRQPSRASNFSPGHENGAALTGEPPRRSDSPASMTSQERRPEFRPTTTDTSERDDDDAQQQKRPSSHPKWNSQRMDESPRGIDSSELRGAFTTSDLERGARRLRGEEPDAPVGQTAAGAGKDGTFKKKVGGSAAAAILRHPKKTLGPILTRSMSADEAEDSDAGGRSRKGKKKSTAPTGDLSPPASGTTTPARPRSLHNVNVGEDGVDWADEERDQFDADGPAGHTGPPHPSRRGSAFPFPSPGFASAFGSHNRTAQSESGASTPRNDRDLAASASEDEGADAGSGGGLGAKRPAGHARRGSAWNAVRSKLLNDGKASGKKKKEKQGASLTGHELVAELATGALPLAIVKMGTMDRDDKGDKRIPVLMNYLKLKVTDSIYPLHDKHAVFRIELEYGDSAVKWVIYRELKDFVNLHAHYRVANLRQGIEKFPAFPKTSLPYLNWLKNEGKGHVKKAEFARLQREALENYLLKLIRATMFGPGANRLCKFLEISAMSIMLATRGGEQGKQGYLRVTSSGASRRRPPGFHPLSWKKRHDPKWFLVRDSFIVAVESPASTEVFDVIMVDSTFELERPARAYRKGLHLLHADGSHESLAMPEGTTGDLKPAKPSGYRGAGDPNGPSTTSAAEGQENQDDLRTTSAHTFYLRTSERKMRLVAKTERQQDQFIASIERMLAKTIWAGKNRFDSFAPIRLNVAAQWLIDGRDYFWSLSRAIALAKHKILRVGRTIHDWWLSPELYLRRPPAANEKWRLDRLLQRKAREGVEIYVIVYNEVSDGFTPVSSAYTKASLRALHPNIHVQRSPSHVATGTLLWSHHEKMCVIDETIGFMGGLDLCFGRWDTPGHVLIDDGPNYADSPDAKTLGQQELARSQIWPGKDYANQRVLDFHTLQKPFEDMYDRSKVPRQPWHDIGLQIIGQPARDLCRHFIQRWNYLLRTKNHSIKMPFLVPAPDFTPEQLQELRITGTCEVQICRSVSPWSMGISHVEHSIQNAYIKAIQLSDHFVYIENQFFITSTEVEGTVVTNKIGDALVSRIVRAHSEGTPWRAVVVIPMEPGYPYPLDHSDASSVRLIMECQFRSICRGEGSIFARLRHEGIDPDEYISFFGLRGWGTLSSGALTTESTYIHAKSMIVDDRIAIIGSANINERSQRGDRDSELACVIRDTDMIDSTMAGQPYQVGRFAHTMRMRLMREHLGVNVDELEASEGKEELEAREADEIKHRDEEWDPDHEQSHGTNRGVKGGRTSRFIRSVIGSGAEYVGATASGVTQASAMGLEKTGRKVKNSVLPSNSDHQHDEKPEGLDSEQETKADKIAAGEEGSAGFASTVVPTIEEKVMAENRPAPDKREQEDIREANKSQPTNIERESGPATHKPNQKREEEEEEEGNPGEQFPVRKAAQKSSKGDKDQEHDEAGEVTSQHNTSADDTRKLMSQSGEDGVATDAPLDSEPPDVANANQGFHKLDTSSKNNSSGTTLNGSADGQPASPHRTTGNADGNEKAASRNAVTSAIKRNLRERGPYTVPLAAPKVDPYGFADPLVDSFYKDVWLAAAARNTQVYRKVFRCMPDDLVQTWKQYREFQNWAERHNKAPKNVVPAGDDAPHTDPANHSGQHGAGGGGSGGGVMGQGQDEGGKTMEKENRSRSHLDLATSEKSSMDEKHEVSTGIERSHHNGHVITRRARSNTQDLETMDGAALEGKKSGRGRSGTLFGGSGKDAGSDGKNAGGDGSATASASATTGQTGNEAHDHDEAFPEEERQQMKALLEEVTGQLVVFPTRFLEAESAGGNFLFSKDRIPPLAIYD</sequence>
<feature type="compositionally biased region" description="Basic and acidic residues" evidence="11">
    <location>
        <begin position="2033"/>
        <end position="2049"/>
    </location>
</feature>
<keyword evidence="6" id="KW-0442">Lipid degradation</keyword>
<feature type="compositionally biased region" description="Basic and acidic residues" evidence="11">
    <location>
        <begin position="1783"/>
        <end position="1794"/>
    </location>
</feature>
<dbReference type="Gene3D" id="3.30.870.10">
    <property type="entry name" value="Endonuclease Chain A"/>
    <property type="match status" value="2"/>
</dbReference>
<dbReference type="PANTHER" id="PTHR18896">
    <property type="entry name" value="PHOSPHOLIPASE D"/>
    <property type="match status" value="1"/>
</dbReference>
<dbReference type="InterPro" id="IPR025202">
    <property type="entry name" value="PLD-like_dom"/>
</dbReference>
<reference evidence="14 15" key="1">
    <citation type="submission" date="2020-11" db="EMBL/GenBank/DDBJ databases">
        <title>Kefir isolates.</title>
        <authorList>
            <person name="Marcisauskas S."/>
            <person name="Kim Y."/>
            <person name="Blasche S."/>
        </authorList>
    </citation>
    <scope>NUCLEOTIDE SEQUENCE [LARGE SCALE GENOMIC DNA]</scope>
    <source>
        <strain evidence="14 15">KR</strain>
    </source>
</reference>
<organism evidence="14 15">
    <name type="scientific">Rhodotorula mucilaginosa</name>
    <name type="common">Yeast</name>
    <name type="synonym">Rhodotorula rubra</name>
    <dbReference type="NCBI Taxonomy" id="5537"/>
    <lineage>
        <taxon>Eukaryota</taxon>
        <taxon>Fungi</taxon>
        <taxon>Dikarya</taxon>
        <taxon>Basidiomycota</taxon>
        <taxon>Pucciniomycotina</taxon>
        <taxon>Microbotryomycetes</taxon>
        <taxon>Sporidiobolales</taxon>
        <taxon>Sporidiobolaceae</taxon>
        <taxon>Rhodotorula</taxon>
    </lineage>
</organism>
<feature type="compositionally biased region" description="Polar residues" evidence="11">
    <location>
        <begin position="328"/>
        <end position="338"/>
    </location>
</feature>
<feature type="compositionally biased region" description="Basic and acidic residues" evidence="11">
    <location>
        <begin position="1587"/>
        <end position="1615"/>
    </location>
</feature>
<dbReference type="InterPro" id="IPR001736">
    <property type="entry name" value="PLipase_D/transphosphatidylase"/>
</dbReference>
<dbReference type="InterPro" id="IPR001683">
    <property type="entry name" value="PX_dom"/>
</dbReference>
<feature type="region of interest" description="Disordered" evidence="11">
    <location>
        <begin position="151"/>
        <end position="693"/>
    </location>
</feature>
<dbReference type="CDD" id="cd09141">
    <property type="entry name" value="PLDc_vPLD1_2_yPLD_like_2"/>
    <property type="match status" value="1"/>
</dbReference>
<comment type="catalytic activity">
    <reaction evidence="1">
        <text>a 1,2-diacyl-sn-glycero-3-phosphocholine + H2O = a 1,2-diacyl-sn-glycero-3-phosphate + choline + H(+)</text>
        <dbReference type="Rhea" id="RHEA:14445"/>
        <dbReference type="ChEBI" id="CHEBI:15354"/>
        <dbReference type="ChEBI" id="CHEBI:15377"/>
        <dbReference type="ChEBI" id="CHEBI:15378"/>
        <dbReference type="ChEBI" id="CHEBI:57643"/>
        <dbReference type="ChEBI" id="CHEBI:58608"/>
        <dbReference type="EC" id="3.1.4.4"/>
    </reaction>
</comment>
<feature type="compositionally biased region" description="Low complexity" evidence="11">
    <location>
        <begin position="1698"/>
        <end position="1707"/>
    </location>
</feature>
<evidence type="ECO:0000313" key="14">
    <source>
        <dbReference type="EMBL" id="KAG0665622.1"/>
    </source>
</evidence>
<feature type="region of interest" description="Disordered" evidence="11">
    <location>
        <begin position="1970"/>
        <end position="2136"/>
    </location>
</feature>
<feature type="compositionally biased region" description="Low complexity" evidence="11">
    <location>
        <begin position="201"/>
        <end position="218"/>
    </location>
</feature>
<feature type="compositionally biased region" description="Basic and acidic residues" evidence="11">
    <location>
        <begin position="1713"/>
        <end position="1737"/>
    </location>
</feature>
<feature type="compositionally biased region" description="Basic and acidic residues" evidence="11">
    <location>
        <begin position="2010"/>
        <end position="2025"/>
    </location>
</feature>
<comment type="similarity">
    <text evidence="2">Belongs to the phospholipase D family.</text>
</comment>
<dbReference type="SUPFAM" id="SSF64268">
    <property type="entry name" value="PX domain"/>
    <property type="match status" value="1"/>
</dbReference>
<dbReference type="CDD" id="cd01254">
    <property type="entry name" value="PH_PLD"/>
    <property type="match status" value="1"/>
</dbReference>
<feature type="compositionally biased region" description="Polar residues" evidence="11">
    <location>
        <begin position="1846"/>
        <end position="1860"/>
    </location>
</feature>
<evidence type="ECO:0000256" key="6">
    <source>
        <dbReference type="ARBA" id="ARBA00022963"/>
    </source>
</evidence>
<feature type="region of interest" description="Disordered" evidence="11">
    <location>
        <begin position="23"/>
        <end position="46"/>
    </location>
</feature>
<dbReference type="PROSITE" id="PS50035">
    <property type="entry name" value="PLD"/>
    <property type="match status" value="2"/>
</dbReference>
<feature type="compositionally biased region" description="Basic residues" evidence="11">
    <location>
        <begin position="2050"/>
        <end position="2060"/>
    </location>
</feature>
<keyword evidence="5" id="KW-0378">Hydrolase</keyword>
<evidence type="ECO:0000256" key="7">
    <source>
        <dbReference type="ARBA" id="ARBA00023098"/>
    </source>
</evidence>
<evidence type="ECO:0000259" key="13">
    <source>
        <dbReference type="PROSITE" id="PS50195"/>
    </source>
</evidence>
<feature type="compositionally biased region" description="Low complexity" evidence="11">
    <location>
        <begin position="157"/>
        <end position="169"/>
    </location>
</feature>
<evidence type="ECO:0000313" key="15">
    <source>
        <dbReference type="Proteomes" id="UP000777482"/>
    </source>
</evidence>
<feature type="compositionally biased region" description="Low complexity" evidence="11">
    <location>
        <begin position="237"/>
        <end position="252"/>
    </location>
</feature>
<dbReference type="EC" id="3.1.4.4" evidence="3"/>
<proteinExistence type="inferred from homology"/>
<feature type="compositionally biased region" description="Basic and acidic residues" evidence="11">
    <location>
        <begin position="2122"/>
        <end position="2136"/>
    </location>
</feature>
<gene>
    <name evidence="14" type="primary">SPO14</name>
    <name evidence="14" type="ORF">C6P46_006405</name>
</gene>
<feature type="region of interest" description="Disordered" evidence="11">
    <location>
        <begin position="1585"/>
        <end position="1625"/>
    </location>
</feature>
<feature type="domain" description="PLD phosphodiesterase" evidence="12">
    <location>
        <begin position="1504"/>
        <end position="1531"/>
    </location>
</feature>
<dbReference type="GO" id="GO:0009395">
    <property type="term" value="P:phospholipid catabolic process"/>
    <property type="evidence" value="ECO:0007669"/>
    <property type="project" value="TreeGrafter"/>
</dbReference>
<keyword evidence="15" id="KW-1185">Reference proteome</keyword>
<evidence type="ECO:0000256" key="2">
    <source>
        <dbReference type="ARBA" id="ARBA00008664"/>
    </source>
</evidence>
<protein>
    <recommendedName>
        <fullName evidence="9">Phospholipase D1</fullName>
        <ecNumber evidence="3">3.1.4.4</ecNumber>
    </recommendedName>
    <alternativeName>
        <fullName evidence="8">Choline phosphatase 1</fullName>
    </alternativeName>
    <alternativeName>
        <fullName evidence="10">Phosphatidylcholine-hydrolyzing phospholipase D1</fullName>
    </alternativeName>
</protein>
<feature type="compositionally biased region" description="Acidic residues" evidence="11">
    <location>
        <begin position="592"/>
        <end position="602"/>
    </location>
</feature>
<feature type="compositionally biased region" description="Gly residues" evidence="11">
    <location>
        <begin position="1992"/>
        <end position="2009"/>
    </location>
</feature>
<dbReference type="GO" id="GO:0004630">
    <property type="term" value="F:phospholipase D activity"/>
    <property type="evidence" value="ECO:0007669"/>
    <property type="project" value="UniProtKB-EC"/>
</dbReference>
<feature type="domain" description="PX" evidence="13">
    <location>
        <begin position="754"/>
        <end position="883"/>
    </location>
</feature>
<dbReference type="PROSITE" id="PS50195">
    <property type="entry name" value="PX"/>
    <property type="match status" value="1"/>
</dbReference>
<dbReference type="GO" id="GO:0035091">
    <property type="term" value="F:phosphatidylinositol binding"/>
    <property type="evidence" value="ECO:0007669"/>
    <property type="project" value="InterPro"/>
</dbReference>
<evidence type="ECO:0000256" key="1">
    <source>
        <dbReference type="ARBA" id="ARBA00000798"/>
    </source>
</evidence>
<feature type="domain" description="PLD phosphodiesterase" evidence="12">
    <location>
        <begin position="1196"/>
        <end position="1223"/>
    </location>
</feature>
<accession>A0A9P6W878</accession>